<comment type="similarity">
    <text evidence="6">Belongs to the ABC-4 integral membrane protein family.</text>
</comment>
<evidence type="ECO:0000256" key="5">
    <source>
        <dbReference type="ARBA" id="ARBA00023136"/>
    </source>
</evidence>
<evidence type="ECO:0000256" key="7">
    <source>
        <dbReference type="SAM" id="MobiDB-lite"/>
    </source>
</evidence>
<feature type="transmembrane region" description="Helical" evidence="8">
    <location>
        <begin position="20"/>
        <end position="39"/>
    </location>
</feature>
<dbReference type="AlphaFoldDB" id="A0A3P3XKT9"/>
<name>A0A3P3XKT9_9SPIR</name>
<organism evidence="10">
    <name type="scientific">uncultured spirochete</name>
    <dbReference type="NCBI Taxonomy" id="156406"/>
    <lineage>
        <taxon>Bacteria</taxon>
        <taxon>Pseudomonadati</taxon>
        <taxon>Spirochaetota</taxon>
        <taxon>Spirochaetia</taxon>
        <taxon>Spirochaetales</taxon>
        <taxon>environmental samples</taxon>
    </lineage>
</organism>
<evidence type="ECO:0000313" key="10">
    <source>
        <dbReference type="EMBL" id="SLM14977.1"/>
    </source>
</evidence>
<evidence type="ECO:0000256" key="8">
    <source>
        <dbReference type="SAM" id="Phobius"/>
    </source>
</evidence>
<keyword evidence="5 8" id="KW-0472">Membrane</keyword>
<evidence type="ECO:0000256" key="4">
    <source>
        <dbReference type="ARBA" id="ARBA00022989"/>
    </source>
</evidence>
<feature type="region of interest" description="Disordered" evidence="7">
    <location>
        <begin position="270"/>
        <end position="291"/>
    </location>
</feature>
<keyword evidence="3 8" id="KW-0812">Transmembrane</keyword>
<dbReference type="InterPro" id="IPR003838">
    <property type="entry name" value="ABC3_permease_C"/>
</dbReference>
<keyword evidence="2" id="KW-1003">Cell membrane</keyword>
<evidence type="ECO:0000256" key="2">
    <source>
        <dbReference type="ARBA" id="ARBA00022475"/>
    </source>
</evidence>
<proteinExistence type="inferred from homology"/>
<protein>
    <submittedName>
        <fullName evidence="10">Putative ABC-type transport system, involved in lipoprotein release, permease component</fullName>
    </submittedName>
</protein>
<dbReference type="EMBL" id="FWDM01000032">
    <property type="protein sequence ID" value="SLM14977.1"/>
    <property type="molecule type" value="Genomic_DNA"/>
</dbReference>
<feature type="transmembrane region" description="Helical" evidence="8">
    <location>
        <begin position="469"/>
        <end position="489"/>
    </location>
</feature>
<evidence type="ECO:0000256" key="3">
    <source>
        <dbReference type="ARBA" id="ARBA00022692"/>
    </source>
</evidence>
<keyword evidence="4 8" id="KW-1133">Transmembrane helix</keyword>
<dbReference type="InterPro" id="IPR050250">
    <property type="entry name" value="Macrolide_Exporter_MacB"/>
</dbReference>
<comment type="subcellular location">
    <subcellularLocation>
        <location evidence="1">Cell membrane</location>
        <topology evidence="1">Multi-pass membrane protein</topology>
    </subcellularLocation>
</comment>
<feature type="transmembrane region" description="Helical" evidence="8">
    <location>
        <begin position="410"/>
        <end position="436"/>
    </location>
</feature>
<evidence type="ECO:0000256" key="1">
    <source>
        <dbReference type="ARBA" id="ARBA00004651"/>
    </source>
</evidence>
<evidence type="ECO:0000259" key="9">
    <source>
        <dbReference type="Pfam" id="PF02687"/>
    </source>
</evidence>
<dbReference type="PANTHER" id="PTHR30572">
    <property type="entry name" value="MEMBRANE COMPONENT OF TRANSPORTER-RELATED"/>
    <property type="match status" value="1"/>
</dbReference>
<dbReference type="Pfam" id="PF02687">
    <property type="entry name" value="FtsX"/>
    <property type="match status" value="1"/>
</dbReference>
<evidence type="ECO:0000256" key="6">
    <source>
        <dbReference type="ARBA" id="ARBA00038076"/>
    </source>
</evidence>
<reference evidence="10" key="1">
    <citation type="submission" date="2017-02" db="EMBL/GenBank/DDBJ databases">
        <authorList>
            <person name="Regsiter A."/>
            <person name="William W."/>
        </authorList>
    </citation>
    <scope>NUCLEOTIDE SEQUENCE</scope>
    <source>
        <strain evidence="10">Bib</strain>
    </source>
</reference>
<accession>A0A3P3XKT9</accession>
<dbReference type="GO" id="GO:0022857">
    <property type="term" value="F:transmembrane transporter activity"/>
    <property type="evidence" value="ECO:0007669"/>
    <property type="project" value="TreeGrafter"/>
</dbReference>
<dbReference type="PANTHER" id="PTHR30572:SF4">
    <property type="entry name" value="ABC TRANSPORTER PERMEASE YTRF"/>
    <property type="match status" value="1"/>
</dbReference>
<gene>
    <name evidence="10" type="ORF">SPIROBIBN47_380012</name>
</gene>
<feature type="domain" description="ABC3 transporter permease C-terminal" evidence="9">
    <location>
        <begin position="366"/>
        <end position="493"/>
    </location>
</feature>
<feature type="transmembrane region" description="Helical" evidence="8">
    <location>
        <begin position="361"/>
        <end position="383"/>
    </location>
</feature>
<keyword evidence="10" id="KW-0449">Lipoprotein</keyword>
<dbReference type="GO" id="GO:0005886">
    <property type="term" value="C:plasma membrane"/>
    <property type="evidence" value="ECO:0007669"/>
    <property type="project" value="UniProtKB-SubCell"/>
</dbReference>
<sequence>MIAARLAWGNLGLHRRKSLLIGMIMGMGILILFIGNSFIDTALSGLQRMFVQGYTGDLMVTGPTEFPTTVLGETAGSEEVLPHIAQIKKYEDFLAGRNDVAATLPLLSGQAAFGIGETELDSGYCFGVNADDYRKFFPDNVTLVSGEWPKAGDGPWVLLSEPTLAILNKSATSPVQPGTHIIMTALANSAGTVIREVTVKGVIKFNQSNKQLEGLTLVDADTMRDLLGFASLRDGAPVLTGQEASFVSNFDPNALFENLFASDTTGAAPAAAAPASTGREGSDPSISSSATSTVPSAQATVKAEVVPAWQFLLIRVKPGASSSRLLSDLSAFSKQIADGDRVQDWIAGAGKVARTAVTIRLAFDLLVAVVAVVVVMIMMNVLIISVNERLYEIGTLRAIGAKRRVVRNMILYETAFLAAIAGAAGLVIGFVVLLLLGKFGIRAPNLFFEALFGGQVLKPMVSAGAAIRAFIWILAMGLGASWYPTIVALRIEPVIAMRGD</sequence>